<gene>
    <name evidence="2" type="ORF">SAMN02983003_3515</name>
</gene>
<dbReference type="RefSeq" id="WP_072345822.1">
    <property type="nucleotide sequence ID" value="NZ_FPKU01000003.1"/>
</dbReference>
<dbReference type="InterPro" id="IPR031329">
    <property type="entry name" value="NEUT/ALK_ceramidase_N"/>
</dbReference>
<evidence type="ECO:0000313" key="2">
    <source>
        <dbReference type="EMBL" id="SFZ86335.1"/>
    </source>
</evidence>
<dbReference type="OrthoDB" id="622550at2"/>
<dbReference type="Proteomes" id="UP000183447">
    <property type="component" value="Unassembled WGS sequence"/>
</dbReference>
<evidence type="ECO:0000259" key="1">
    <source>
        <dbReference type="Pfam" id="PF04734"/>
    </source>
</evidence>
<organism evidence="2 3">
    <name type="scientific">Devosia enhydra</name>
    <dbReference type="NCBI Taxonomy" id="665118"/>
    <lineage>
        <taxon>Bacteria</taxon>
        <taxon>Pseudomonadati</taxon>
        <taxon>Pseudomonadota</taxon>
        <taxon>Alphaproteobacteria</taxon>
        <taxon>Hyphomicrobiales</taxon>
        <taxon>Devosiaceae</taxon>
        <taxon>Devosia</taxon>
    </lineage>
</organism>
<proteinExistence type="predicted"/>
<name>A0A1K2I262_9HYPH</name>
<dbReference type="STRING" id="665118.SAMN02983003_3515"/>
<evidence type="ECO:0000313" key="3">
    <source>
        <dbReference type="Proteomes" id="UP000183447"/>
    </source>
</evidence>
<reference evidence="2 3" key="1">
    <citation type="submission" date="2016-11" db="EMBL/GenBank/DDBJ databases">
        <authorList>
            <person name="Jaros S."/>
            <person name="Januszkiewicz K."/>
            <person name="Wedrychowicz H."/>
        </authorList>
    </citation>
    <scope>NUCLEOTIDE SEQUENCE [LARGE SCALE GENOMIC DNA]</scope>
    <source>
        <strain evidence="2 3">ATCC 23634</strain>
    </source>
</reference>
<dbReference type="Pfam" id="PF04734">
    <property type="entry name" value="Ceramidase_alk"/>
    <property type="match status" value="1"/>
</dbReference>
<keyword evidence="3" id="KW-1185">Reference proteome</keyword>
<sequence length="426" mass="44296">MSTLRVGAALVDITPPAGLAMAGFAARSEPATGAHDALTVRALVVEETALVIVDVLGLDRTTIGAMKARAALPAENIVIAALHTHGGPQTLVGRFIPGLDAAYMQRLEDAVVRAISDALTARRPAVMSFGSGADPGVAKNRRHPGGLTDPHLPVLSFTGTDGSPIATLVAHACHPVVLGADNRLWTADYPGVTRARIEVARPGTMAIFATGCTGDANTGHSAYASWTLSASNTRTFDAADRIGTAVAEKALAAPLGLHAATGASIARRTVPLGFARRETETMDALAARWRAESEAGDAARKALLSGWIAWAERGLPDDLATCRLDVEIAALRWGDIEIVALPGEIFAETAHTVRALIGNPDAIVIGFADDNPGYIPPASEFPFGGYEVDDAHRYYGQPATFAPGSAEALAEAAADAVRELRGRSKA</sequence>
<feature type="domain" description="Neutral/alkaline non-lysosomal ceramidase N-terminal" evidence="1">
    <location>
        <begin position="5"/>
        <end position="201"/>
    </location>
</feature>
<dbReference type="AlphaFoldDB" id="A0A1K2I262"/>
<accession>A0A1K2I262</accession>
<dbReference type="EMBL" id="FPKU01000003">
    <property type="protein sequence ID" value="SFZ86335.1"/>
    <property type="molecule type" value="Genomic_DNA"/>
</dbReference>
<protein>
    <submittedName>
        <fullName evidence="2">Neutral/alkaline non-lysosomal ceramidase, N-terminal</fullName>
    </submittedName>
</protein>